<gene>
    <name evidence="10" type="ordered locus">MCP_0354</name>
</gene>
<dbReference type="PRINTS" id="PR00344">
    <property type="entry name" value="BCTRLSENSOR"/>
</dbReference>
<keyword evidence="3" id="KW-0597">Phosphoprotein</keyword>
<keyword evidence="5 10" id="KW-0418">Kinase</keyword>
<dbReference type="Pfam" id="PF02518">
    <property type="entry name" value="HATPase_c"/>
    <property type="match status" value="1"/>
</dbReference>
<name>D1YVF4_METPS</name>
<dbReference type="InterPro" id="IPR004358">
    <property type="entry name" value="Sig_transdc_His_kin-like_C"/>
</dbReference>
<dbReference type="KEGG" id="mpd:MCP_0354"/>
<dbReference type="PROSITE" id="PS50109">
    <property type="entry name" value="HIS_KIN"/>
    <property type="match status" value="1"/>
</dbReference>
<keyword evidence="11" id="KW-1185">Reference proteome</keyword>
<sequence>MALDLDPIYLVNLFLAVIIVAIGFASYRLNKNRIPLYIAIGFLGFAVSHLAFILGFRAEAENYLIVVRILAYIVILLGLYFSWQQTKTYVAELSEKNRRLEEEMASRRQMEETYRSIFENTLTPMIIVNEDMTVYLPNQGFETMSGYTRRELESGMKITKFYLGDEADMAIRYHKARRADPGSAPKSYEFHFVDAGGNIKDVIVNVAMLPGSMMSLLSFLDISERKHAEEALQESENKFRVLAETSLAVVCVYQGDRFVYVNPSTERITGYSRNELLEMNFWDFVHPDYKELIRERGLARQNGADVPSRYEIKLMTKSGEERWADVSAGLVPYYGRPAALVNMFDITERKQIEEDLLDSKLQAELYVDLMSHDINNLNQAAMGYLELAEGAPEEDSKRYISRSLDALNNSARLIDNVRKLQRARSGKGQETVDIGTMLEEVAAMYAVVPGRDVAIHYSPVTGRLVKADSLLRDVFTNIVGNAINHSSGPVRVEIAVAGIAVDGREYWKIAFEDNGPGVPDELKNKIFNRLQRGATKSKGHGLGLHLAKTLVEGYGGSVHVEDRMPGDRGQGSRFVVLLPAYRPVPVSS</sequence>
<dbReference type="SMART" id="SM00091">
    <property type="entry name" value="PAS"/>
    <property type="match status" value="2"/>
</dbReference>
<dbReference type="GeneID" id="8680468"/>
<evidence type="ECO:0000256" key="6">
    <source>
        <dbReference type="SAM" id="Phobius"/>
    </source>
</evidence>
<comment type="catalytic activity">
    <reaction evidence="1">
        <text>ATP + protein L-histidine = ADP + protein N-phospho-L-histidine.</text>
        <dbReference type="EC" id="2.7.13.3"/>
    </reaction>
</comment>
<dbReference type="EC" id="2.7.13.3" evidence="2"/>
<reference evidence="10 11" key="1">
    <citation type="journal article" date="2007" name="Appl. Environ. Microbiol.">
        <title>Isolation of key methanogens for global methane emission from rice paddy fields: a novel isolate affiliated with the clone cluster rice cluster I.</title>
        <authorList>
            <person name="Sakai S."/>
            <person name="Imachi H."/>
            <person name="Sekiguchi Y."/>
            <person name="Ohashi A."/>
            <person name="Harada H."/>
            <person name="Kamagata Y."/>
        </authorList>
    </citation>
    <scope>NUCLEOTIDE SEQUENCE [LARGE SCALE GENOMIC DNA]</scope>
    <source>
        <strain evidence="11">DSM 17711 / JCM 13418 / NBRC 101707 / SANAE</strain>
    </source>
</reference>
<reference evidence="10 11" key="2">
    <citation type="journal article" date="2008" name="Int. J. Syst. Evol. Microbiol.">
        <title>Methanocella paludicola gen. nov., sp. nov., a methane-producing archaeon, the first isolate of the lineage 'Rice Cluster I', and proposal of the new archaeal order Methanocellales ord. nov.</title>
        <authorList>
            <person name="Sakai S."/>
            <person name="Imachi H."/>
            <person name="Hanada S."/>
            <person name="Ohashi A."/>
            <person name="Harada H."/>
            <person name="Kamagata Y."/>
        </authorList>
    </citation>
    <scope>NUCLEOTIDE SEQUENCE [LARGE SCALE GENOMIC DNA]</scope>
    <source>
        <strain evidence="11">DSM 17711 / JCM 13418 / NBRC 101707 / SANAE</strain>
    </source>
</reference>
<evidence type="ECO:0000259" key="7">
    <source>
        <dbReference type="PROSITE" id="PS50109"/>
    </source>
</evidence>
<dbReference type="GO" id="GO:0004673">
    <property type="term" value="F:protein histidine kinase activity"/>
    <property type="evidence" value="ECO:0007669"/>
    <property type="project" value="UniProtKB-EC"/>
</dbReference>
<dbReference type="AlphaFoldDB" id="D1YVF4"/>
<dbReference type="InterPro" id="IPR036890">
    <property type="entry name" value="HATPase_C_sf"/>
</dbReference>
<dbReference type="PROSITE" id="PS50112">
    <property type="entry name" value="PAS"/>
    <property type="match status" value="2"/>
</dbReference>
<dbReference type="SUPFAM" id="SSF55785">
    <property type="entry name" value="PYP-like sensor domain (PAS domain)"/>
    <property type="match status" value="2"/>
</dbReference>
<evidence type="ECO:0000256" key="5">
    <source>
        <dbReference type="ARBA" id="ARBA00022777"/>
    </source>
</evidence>
<protein>
    <recommendedName>
        <fullName evidence="2">histidine kinase</fullName>
        <ecNumber evidence="2">2.7.13.3</ecNumber>
    </recommendedName>
</protein>
<dbReference type="SUPFAM" id="SSF55874">
    <property type="entry name" value="ATPase domain of HSP90 chaperone/DNA topoisomerase II/histidine kinase"/>
    <property type="match status" value="1"/>
</dbReference>
<dbReference type="RefSeq" id="WP_012899106.1">
    <property type="nucleotide sequence ID" value="NC_013665.1"/>
</dbReference>
<keyword evidence="6" id="KW-1133">Transmembrane helix</keyword>
<organism evidence="10 11">
    <name type="scientific">Methanocella paludicola (strain DSM 17711 / JCM 13418 / NBRC 101707 / SANAE)</name>
    <dbReference type="NCBI Taxonomy" id="304371"/>
    <lineage>
        <taxon>Archaea</taxon>
        <taxon>Methanobacteriati</taxon>
        <taxon>Methanobacteriota</taxon>
        <taxon>Stenosarchaea group</taxon>
        <taxon>Methanomicrobia</taxon>
        <taxon>Methanocellales</taxon>
        <taxon>Methanocellaceae</taxon>
        <taxon>Methanocella</taxon>
    </lineage>
</organism>
<evidence type="ECO:0000313" key="11">
    <source>
        <dbReference type="Proteomes" id="UP000001882"/>
    </source>
</evidence>
<feature type="transmembrane region" description="Helical" evidence="6">
    <location>
        <begin position="7"/>
        <end position="28"/>
    </location>
</feature>
<proteinExistence type="predicted"/>
<evidence type="ECO:0000313" key="10">
    <source>
        <dbReference type="EMBL" id="BAI60426.1"/>
    </source>
</evidence>
<dbReference type="NCBIfam" id="TIGR00229">
    <property type="entry name" value="sensory_box"/>
    <property type="match status" value="2"/>
</dbReference>
<dbReference type="InterPro" id="IPR052162">
    <property type="entry name" value="Sensor_kinase/Photoreceptor"/>
</dbReference>
<dbReference type="InterPro" id="IPR003594">
    <property type="entry name" value="HATPase_dom"/>
</dbReference>
<feature type="domain" description="Histidine kinase" evidence="7">
    <location>
        <begin position="369"/>
        <end position="582"/>
    </location>
</feature>
<evidence type="ECO:0000256" key="1">
    <source>
        <dbReference type="ARBA" id="ARBA00000085"/>
    </source>
</evidence>
<accession>D1YVF4</accession>
<dbReference type="InterPro" id="IPR000700">
    <property type="entry name" value="PAS-assoc_C"/>
</dbReference>
<evidence type="ECO:0000259" key="9">
    <source>
        <dbReference type="PROSITE" id="PS50113"/>
    </source>
</evidence>
<keyword evidence="6" id="KW-0472">Membrane</keyword>
<dbReference type="CDD" id="cd00130">
    <property type="entry name" value="PAS"/>
    <property type="match status" value="1"/>
</dbReference>
<reference evidence="11" key="3">
    <citation type="journal article" date="2011" name="PLoS ONE">
        <title>Genome sequence of a mesophilic hydrogenotrophic methanogen Methanocella paludicola, the first cultivated representative of the order Methanocellales.</title>
        <authorList>
            <person name="Sakai S."/>
            <person name="Takaki Y."/>
            <person name="Shimamura S."/>
            <person name="Sekine M."/>
            <person name="Tajima T."/>
            <person name="Kosugi H."/>
            <person name="Ichikawa N."/>
            <person name="Tasumi E."/>
            <person name="Hiraki A.T."/>
            <person name="Shimizu A."/>
            <person name="Kato Y."/>
            <person name="Nishiko R."/>
            <person name="Mori K."/>
            <person name="Fujita N."/>
            <person name="Imachi H."/>
            <person name="Takai K."/>
        </authorList>
    </citation>
    <scope>NUCLEOTIDE SEQUENCE [LARGE SCALE GENOMIC DNA]</scope>
    <source>
        <strain evidence="11">DSM 17711 / JCM 13418 / NBRC 101707 / SANAE</strain>
    </source>
</reference>
<dbReference type="SMART" id="SM00387">
    <property type="entry name" value="HATPase_c"/>
    <property type="match status" value="1"/>
</dbReference>
<dbReference type="eggNOG" id="arCOG06515">
    <property type="taxonomic scope" value="Archaea"/>
</dbReference>
<dbReference type="Gene3D" id="3.30.450.20">
    <property type="entry name" value="PAS domain"/>
    <property type="match status" value="2"/>
</dbReference>
<feature type="transmembrane region" description="Helical" evidence="6">
    <location>
        <begin position="63"/>
        <end position="83"/>
    </location>
</feature>
<dbReference type="Pfam" id="PF13426">
    <property type="entry name" value="PAS_9"/>
    <property type="match status" value="2"/>
</dbReference>
<dbReference type="InterPro" id="IPR005467">
    <property type="entry name" value="His_kinase_dom"/>
</dbReference>
<dbReference type="STRING" id="304371.MCP_0354"/>
<dbReference type="PANTHER" id="PTHR43304">
    <property type="entry name" value="PHYTOCHROME-LIKE PROTEIN CPH1"/>
    <property type="match status" value="1"/>
</dbReference>
<dbReference type="PROSITE" id="PS50113">
    <property type="entry name" value="PAC"/>
    <property type="match status" value="1"/>
</dbReference>
<dbReference type="InParanoid" id="D1YVF4"/>
<dbReference type="EMBL" id="AP011532">
    <property type="protein sequence ID" value="BAI60426.1"/>
    <property type="molecule type" value="Genomic_DNA"/>
</dbReference>
<feature type="domain" description="PAS" evidence="8">
    <location>
        <begin position="110"/>
        <end position="152"/>
    </location>
</feature>
<feature type="transmembrane region" description="Helical" evidence="6">
    <location>
        <begin position="34"/>
        <end position="56"/>
    </location>
</feature>
<dbReference type="Gene3D" id="3.30.565.10">
    <property type="entry name" value="Histidine kinase-like ATPase, C-terminal domain"/>
    <property type="match status" value="1"/>
</dbReference>
<dbReference type="eggNOG" id="arCOG06918">
    <property type="taxonomic scope" value="Archaea"/>
</dbReference>
<dbReference type="Proteomes" id="UP000001882">
    <property type="component" value="Chromosome"/>
</dbReference>
<dbReference type="InterPro" id="IPR035965">
    <property type="entry name" value="PAS-like_dom_sf"/>
</dbReference>
<dbReference type="PANTHER" id="PTHR43304:SF1">
    <property type="entry name" value="PAC DOMAIN-CONTAINING PROTEIN"/>
    <property type="match status" value="1"/>
</dbReference>
<evidence type="ECO:0000256" key="3">
    <source>
        <dbReference type="ARBA" id="ARBA00022553"/>
    </source>
</evidence>
<keyword evidence="4" id="KW-0808">Transferase</keyword>
<feature type="domain" description="PAS" evidence="8">
    <location>
        <begin position="235"/>
        <end position="295"/>
    </location>
</feature>
<feature type="domain" description="PAC" evidence="9">
    <location>
        <begin position="308"/>
        <end position="358"/>
    </location>
</feature>
<evidence type="ECO:0000256" key="4">
    <source>
        <dbReference type="ARBA" id="ARBA00022679"/>
    </source>
</evidence>
<dbReference type="InterPro" id="IPR000014">
    <property type="entry name" value="PAS"/>
</dbReference>
<keyword evidence="6" id="KW-0812">Transmembrane</keyword>
<evidence type="ECO:0000256" key="2">
    <source>
        <dbReference type="ARBA" id="ARBA00012438"/>
    </source>
</evidence>
<dbReference type="OrthoDB" id="8127at2157"/>
<evidence type="ECO:0000259" key="8">
    <source>
        <dbReference type="PROSITE" id="PS50112"/>
    </source>
</evidence>